<evidence type="ECO:0000256" key="1">
    <source>
        <dbReference type="ARBA" id="ARBA00004141"/>
    </source>
</evidence>
<evidence type="ECO:0000313" key="10">
    <source>
        <dbReference type="EMBL" id="CAE7501833.1"/>
    </source>
</evidence>
<feature type="transmembrane region" description="Helical" evidence="7">
    <location>
        <begin position="541"/>
        <end position="566"/>
    </location>
</feature>
<keyword evidence="8" id="KW-0732">Signal</keyword>
<dbReference type="SUPFAM" id="SSF81324">
    <property type="entry name" value="Voltage-gated potassium channels"/>
    <property type="match status" value="1"/>
</dbReference>
<dbReference type="InterPro" id="IPR006813">
    <property type="entry name" value="Glyco_trans_17"/>
</dbReference>
<dbReference type="AlphaFoldDB" id="A0A812T0Y9"/>
<keyword evidence="2 7" id="KW-0812">Transmembrane</keyword>
<dbReference type="PROSITE" id="PS50222">
    <property type="entry name" value="EF_HAND_2"/>
    <property type="match status" value="2"/>
</dbReference>
<sequence length="707" mass="79148">MKPAMLVLALLALLLLCLSIHSVAPDGLDAGESPKQGSSHSEGLPETLEAKKGKQEEAFEGLEESNDEDVALMLRFYRRVCDLLGPRKDWRPKGLKPNVRTAPLALREQLFELLAEQPSLPALQQRTRPPLKPNCKMTELYPNILNGLPRSQPAVLIDMPTGMGGGPELDFLEIRILELQGIADLFVVGESNHTFRGDIKPRNFQRNSHRFDNLAKLLYLDFDSCSGFQRRVEEMRSAGVGPAMTFSPIEQSQRRCLWELLHQGRPDLPDDSLVIFTDLDEIPNAETMMAMKHCQLVDASQTRWAIEQRTVAFNLRSFGKPNKACYPSFPWRQGMLYTLGNAQDRLKQNQEIAFRGERTLPTLRGAAMHLAHFGSARTLTIKGLQHGEGGGLYLPKHFEPCAATQKNVTELLATFRDNPLSIVQDQSDPLPKHARLDALRNCQVRLLRFFRPLYLLVAGIMVSIKTVVWAWLLMSLIIYVFGLVFYRALKTDMCPGGVGADDPDLQVYFGSLGSSLATVFQITTLEDWPIVTETMMKSQSWLLALVILLLMLTSYGVMNVTVAIFVNSAMDASSVRSRDLAKKAKEEYETTVKALYEVFHEADSDGNGTLSKDEFQKALEEKDLLRRLHGAGIDATSASSLFDILDIDANGTLDGNEFVEGVLRSRGNAQNKDLVGLRCDVWRANLSVNEEIRHVSIYFEEHPSPYL</sequence>
<dbReference type="GO" id="GO:0006044">
    <property type="term" value="P:N-acetylglucosamine metabolic process"/>
    <property type="evidence" value="ECO:0007669"/>
    <property type="project" value="TreeGrafter"/>
</dbReference>
<evidence type="ECO:0000259" key="9">
    <source>
        <dbReference type="PROSITE" id="PS50222"/>
    </source>
</evidence>
<feature type="domain" description="EF-hand" evidence="9">
    <location>
        <begin position="590"/>
        <end position="625"/>
    </location>
</feature>
<proteinExistence type="predicted"/>
<evidence type="ECO:0000256" key="8">
    <source>
        <dbReference type="SAM" id="SignalP"/>
    </source>
</evidence>
<comment type="subcellular location">
    <subcellularLocation>
        <location evidence="1">Membrane</location>
        <topology evidence="1">Multi-pass membrane protein</topology>
    </subcellularLocation>
</comment>
<dbReference type="OrthoDB" id="417974at2759"/>
<reference evidence="10" key="1">
    <citation type="submission" date="2021-02" db="EMBL/GenBank/DDBJ databases">
        <authorList>
            <person name="Dougan E. K."/>
            <person name="Rhodes N."/>
            <person name="Thang M."/>
            <person name="Chan C."/>
        </authorList>
    </citation>
    <scope>NUCLEOTIDE SEQUENCE</scope>
</reference>
<dbReference type="GO" id="GO:0005216">
    <property type="term" value="F:monoatomic ion channel activity"/>
    <property type="evidence" value="ECO:0007669"/>
    <property type="project" value="InterPro"/>
</dbReference>
<dbReference type="PANTHER" id="PTHR12224">
    <property type="entry name" value="BETA-1,4-MANNOSYL-GLYCOPROTEIN BETA-1,4-N-ACETYLGLUCOSAMINYL-TRANSFERASE"/>
    <property type="match status" value="1"/>
</dbReference>
<name>A0A812T0Y9_9DINO</name>
<protein>
    <submittedName>
        <fullName evidence="10">Cacna1h protein</fullName>
    </submittedName>
</protein>
<dbReference type="CDD" id="cd00051">
    <property type="entry name" value="EFh"/>
    <property type="match status" value="1"/>
</dbReference>
<feature type="chain" id="PRO_5032656424" evidence="8">
    <location>
        <begin position="26"/>
        <end position="707"/>
    </location>
</feature>
<feature type="transmembrane region" description="Helical" evidence="7">
    <location>
        <begin position="453"/>
        <end position="486"/>
    </location>
</feature>
<evidence type="ECO:0000256" key="6">
    <source>
        <dbReference type="SAM" id="MobiDB-lite"/>
    </source>
</evidence>
<dbReference type="EMBL" id="CAJNDS010002503">
    <property type="protein sequence ID" value="CAE7501833.1"/>
    <property type="molecule type" value="Genomic_DNA"/>
</dbReference>
<feature type="signal peptide" evidence="8">
    <location>
        <begin position="1"/>
        <end position="25"/>
    </location>
</feature>
<dbReference type="Pfam" id="PF13499">
    <property type="entry name" value="EF-hand_7"/>
    <property type="match status" value="1"/>
</dbReference>
<dbReference type="PANTHER" id="PTHR12224:SF0">
    <property type="entry name" value="BETA-1,4-MANNOSYL-GLYCOPROTEIN 4-BETA-N-ACETYLGLUCOSAMINYLTRANSFERASE"/>
    <property type="match status" value="1"/>
</dbReference>
<gene>
    <name evidence="10" type="primary">Cacna1h</name>
    <name evidence="10" type="ORF">SNAT2548_LOCUS28105</name>
</gene>
<organism evidence="10 11">
    <name type="scientific">Symbiodinium natans</name>
    <dbReference type="NCBI Taxonomy" id="878477"/>
    <lineage>
        <taxon>Eukaryota</taxon>
        <taxon>Sar</taxon>
        <taxon>Alveolata</taxon>
        <taxon>Dinophyceae</taxon>
        <taxon>Suessiales</taxon>
        <taxon>Symbiodiniaceae</taxon>
        <taxon>Symbiodinium</taxon>
    </lineage>
</organism>
<dbReference type="InterPro" id="IPR002048">
    <property type="entry name" value="EF_hand_dom"/>
</dbReference>
<dbReference type="InterPro" id="IPR005821">
    <property type="entry name" value="Ion_trans_dom"/>
</dbReference>
<dbReference type="InterPro" id="IPR018247">
    <property type="entry name" value="EF_Hand_1_Ca_BS"/>
</dbReference>
<keyword evidence="4 7" id="KW-1133">Transmembrane helix</keyword>
<evidence type="ECO:0000256" key="2">
    <source>
        <dbReference type="ARBA" id="ARBA00022692"/>
    </source>
</evidence>
<comment type="caution">
    <text evidence="10">The sequence shown here is derived from an EMBL/GenBank/DDBJ whole genome shotgun (WGS) entry which is preliminary data.</text>
</comment>
<dbReference type="Proteomes" id="UP000604046">
    <property type="component" value="Unassembled WGS sequence"/>
</dbReference>
<dbReference type="Pfam" id="PF04724">
    <property type="entry name" value="Glyco_transf_17"/>
    <property type="match status" value="1"/>
</dbReference>
<feature type="domain" description="EF-hand" evidence="9">
    <location>
        <begin position="633"/>
        <end position="668"/>
    </location>
</feature>
<keyword evidence="11" id="KW-1185">Reference proteome</keyword>
<accession>A0A812T0Y9</accession>
<dbReference type="SUPFAM" id="SSF47473">
    <property type="entry name" value="EF-hand"/>
    <property type="match status" value="1"/>
</dbReference>
<dbReference type="PROSITE" id="PS00018">
    <property type="entry name" value="EF_HAND_1"/>
    <property type="match status" value="2"/>
</dbReference>
<evidence type="ECO:0000256" key="3">
    <source>
        <dbReference type="ARBA" id="ARBA00022837"/>
    </source>
</evidence>
<dbReference type="SMART" id="SM00054">
    <property type="entry name" value="EFh"/>
    <property type="match status" value="2"/>
</dbReference>
<evidence type="ECO:0000313" key="11">
    <source>
        <dbReference type="Proteomes" id="UP000604046"/>
    </source>
</evidence>
<keyword evidence="5 7" id="KW-0472">Membrane</keyword>
<evidence type="ECO:0000256" key="7">
    <source>
        <dbReference type="SAM" id="Phobius"/>
    </source>
</evidence>
<dbReference type="Gene3D" id="1.10.238.10">
    <property type="entry name" value="EF-hand"/>
    <property type="match status" value="1"/>
</dbReference>
<evidence type="ECO:0000256" key="5">
    <source>
        <dbReference type="ARBA" id="ARBA00023136"/>
    </source>
</evidence>
<dbReference type="Gene3D" id="1.10.287.70">
    <property type="match status" value="1"/>
</dbReference>
<feature type="region of interest" description="Disordered" evidence="6">
    <location>
        <begin position="30"/>
        <end position="50"/>
    </location>
</feature>
<dbReference type="GO" id="GO:0005509">
    <property type="term" value="F:calcium ion binding"/>
    <property type="evidence" value="ECO:0007669"/>
    <property type="project" value="InterPro"/>
</dbReference>
<keyword evidence="3" id="KW-0106">Calcium</keyword>
<dbReference type="GO" id="GO:0016020">
    <property type="term" value="C:membrane"/>
    <property type="evidence" value="ECO:0007669"/>
    <property type="project" value="UniProtKB-SubCell"/>
</dbReference>
<dbReference type="Pfam" id="PF00520">
    <property type="entry name" value="Ion_trans"/>
    <property type="match status" value="1"/>
</dbReference>
<dbReference type="InterPro" id="IPR011992">
    <property type="entry name" value="EF-hand-dom_pair"/>
</dbReference>
<dbReference type="GO" id="GO:0003830">
    <property type="term" value="F:beta-1,4-mannosylglycoprotein 4-beta-N-acetylglucosaminyltransferase activity"/>
    <property type="evidence" value="ECO:0007669"/>
    <property type="project" value="InterPro"/>
</dbReference>
<evidence type="ECO:0000256" key="4">
    <source>
        <dbReference type="ARBA" id="ARBA00022989"/>
    </source>
</evidence>